<feature type="compositionally biased region" description="Basic and acidic residues" evidence="1">
    <location>
        <begin position="63"/>
        <end position="75"/>
    </location>
</feature>
<dbReference type="Proteomes" id="UP000799640">
    <property type="component" value="Unassembled WGS sequence"/>
</dbReference>
<dbReference type="OrthoDB" id="4085451at2759"/>
<feature type="domain" description="Helix-turn-helix" evidence="2">
    <location>
        <begin position="152"/>
        <end position="196"/>
    </location>
</feature>
<name>A0A6G1I3V9_9PEZI</name>
<dbReference type="EMBL" id="ML996690">
    <property type="protein sequence ID" value="KAF2402737.1"/>
    <property type="molecule type" value="Genomic_DNA"/>
</dbReference>
<evidence type="ECO:0000313" key="3">
    <source>
        <dbReference type="EMBL" id="KAF2402737.1"/>
    </source>
</evidence>
<sequence length="197" mass="21281">MGAATSKTARAATATARKYPAAASPTTRAAAPPARPPPEAVDTVPAPARQAPAVTEKSTVIDLDGREPAYADKLRRLGPVQTPSMQSHSSLHPSDPRSQDVMSDAEFFPDREGAAFRSNPAVMTLLARQELQRRADEEMENVGRKGFKGRTFLDAKMIKEVLVLRMKGVEPGEIERRLELREGVVEGLGSGRVVEPV</sequence>
<proteinExistence type="predicted"/>
<feature type="compositionally biased region" description="Low complexity" evidence="1">
    <location>
        <begin position="1"/>
        <end position="32"/>
    </location>
</feature>
<dbReference type="Pfam" id="PF22943">
    <property type="entry name" value="HTH_68"/>
    <property type="match status" value="1"/>
</dbReference>
<accession>A0A6G1I3V9</accession>
<feature type="compositionally biased region" description="Polar residues" evidence="1">
    <location>
        <begin position="81"/>
        <end position="92"/>
    </location>
</feature>
<evidence type="ECO:0000256" key="1">
    <source>
        <dbReference type="SAM" id="MobiDB-lite"/>
    </source>
</evidence>
<dbReference type="InterPro" id="IPR054448">
    <property type="entry name" value="HTH_put_ascomycetes"/>
</dbReference>
<protein>
    <recommendedName>
        <fullName evidence="2">Helix-turn-helix domain-containing protein</fullName>
    </recommendedName>
</protein>
<organism evidence="3 4">
    <name type="scientific">Trichodelitschia bisporula</name>
    <dbReference type="NCBI Taxonomy" id="703511"/>
    <lineage>
        <taxon>Eukaryota</taxon>
        <taxon>Fungi</taxon>
        <taxon>Dikarya</taxon>
        <taxon>Ascomycota</taxon>
        <taxon>Pezizomycotina</taxon>
        <taxon>Dothideomycetes</taxon>
        <taxon>Dothideomycetes incertae sedis</taxon>
        <taxon>Phaeotrichales</taxon>
        <taxon>Phaeotrichaceae</taxon>
        <taxon>Trichodelitschia</taxon>
    </lineage>
</organism>
<evidence type="ECO:0000313" key="4">
    <source>
        <dbReference type="Proteomes" id="UP000799640"/>
    </source>
</evidence>
<evidence type="ECO:0000259" key="2">
    <source>
        <dbReference type="Pfam" id="PF22943"/>
    </source>
</evidence>
<reference evidence="3" key="1">
    <citation type="journal article" date="2020" name="Stud. Mycol.">
        <title>101 Dothideomycetes genomes: a test case for predicting lifestyles and emergence of pathogens.</title>
        <authorList>
            <person name="Haridas S."/>
            <person name="Albert R."/>
            <person name="Binder M."/>
            <person name="Bloem J."/>
            <person name="Labutti K."/>
            <person name="Salamov A."/>
            <person name="Andreopoulos B."/>
            <person name="Baker S."/>
            <person name="Barry K."/>
            <person name="Bills G."/>
            <person name="Bluhm B."/>
            <person name="Cannon C."/>
            <person name="Castanera R."/>
            <person name="Culley D."/>
            <person name="Daum C."/>
            <person name="Ezra D."/>
            <person name="Gonzalez J."/>
            <person name="Henrissat B."/>
            <person name="Kuo A."/>
            <person name="Liang C."/>
            <person name="Lipzen A."/>
            <person name="Lutzoni F."/>
            <person name="Magnuson J."/>
            <person name="Mondo S."/>
            <person name="Nolan M."/>
            <person name="Ohm R."/>
            <person name="Pangilinan J."/>
            <person name="Park H.-J."/>
            <person name="Ramirez L."/>
            <person name="Alfaro M."/>
            <person name="Sun H."/>
            <person name="Tritt A."/>
            <person name="Yoshinaga Y."/>
            <person name="Zwiers L.-H."/>
            <person name="Turgeon B."/>
            <person name="Goodwin S."/>
            <person name="Spatafora J."/>
            <person name="Crous P."/>
            <person name="Grigoriev I."/>
        </authorList>
    </citation>
    <scope>NUCLEOTIDE SEQUENCE</scope>
    <source>
        <strain evidence="3">CBS 262.69</strain>
    </source>
</reference>
<gene>
    <name evidence="3" type="ORF">EJ06DRAFT_519764</name>
</gene>
<dbReference type="AlphaFoldDB" id="A0A6G1I3V9"/>
<feature type="region of interest" description="Disordered" evidence="1">
    <location>
        <begin position="1"/>
        <end position="101"/>
    </location>
</feature>
<keyword evidence="4" id="KW-1185">Reference proteome</keyword>